<keyword evidence="4" id="KW-1185">Reference proteome</keyword>
<dbReference type="Pfam" id="PF00888">
    <property type="entry name" value="Cullin"/>
    <property type="match status" value="1"/>
</dbReference>
<proteinExistence type="inferred from homology"/>
<gene>
    <name evidence="3" type="ORF">C2S53_000420</name>
</gene>
<feature type="domain" description="Cullin N-terminal" evidence="2">
    <location>
        <begin position="51"/>
        <end position="156"/>
    </location>
</feature>
<dbReference type="InterPro" id="IPR040300">
    <property type="entry name" value="At3g49055-like"/>
</dbReference>
<evidence type="ECO:0000313" key="4">
    <source>
        <dbReference type="Proteomes" id="UP001190926"/>
    </source>
</evidence>
<dbReference type="PANTHER" id="PTHR34937:SF1">
    <property type="entry name" value="PARAMYOSIN"/>
    <property type="match status" value="1"/>
</dbReference>
<dbReference type="Gene3D" id="1.20.1310.10">
    <property type="entry name" value="Cullin Repeats"/>
    <property type="match status" value="1"/>
</dbReference>
<comment type="similarity">
    <text evidence="1">Belongs to the cullin family.</text>
</comment>
<dbReference type="EMBL" id="SDAM02000004">
    <property type="protein sequence ID" value="KAH6837951.1"/>
    <property type="molecule type" value="Genomic_DNA"/>
</dbReference>
<dbReference type="Proteomes" id="UP001190926">
    <property type="component" value="Unassembled WGS sequence"/>
</dbReference>
<name>A0AAD4JQU9_PERFH</name>
<dbReference type="GO" id="GO:0006511">
    <property type="term" value="P:ubiquitin-dependent protein catabolic process"/>
    <property type="evidence" value="ECO:0007669"/>
    <property type="project" value="InterPro"/>
</dbReference>
<organism evidence="3 4">
    <name type="scientific">Perilla frutescens var. hirtella</name>
    <name type="common">Perilla citriodora</name>
    <name type="synonym">Perilla setoyensis</name>
    <dbReference type="NCBI Taxonomy" id="608512"/>
    <lineage>
        <taxon>Eukaryota</taxon>
        <taxon>Viridiplantae</taxon>
        <taxon>Streptophyta</taxon>
        <taxon>Embryophyta</taxon>
        <taxon>Tracheophyta</taxon>
        <taxon>Spermatophyta</taxon>
        <taxon>Magnoliopsida</taxon>
        <taxon>eudicotyledons</taxon>
        <taxon>Gunneridae</taxon>
        <taxon>Pentapetalae</taxon>
        <taxon>asterids</taxon>
        <taxon>lamiids</taxon>
        <taxon>Lamiales</taxon>
        <taxon>Lamiaceae</taxon>
        <taxon>Nepetoideae</taxon>
        <taxon>Elsholtzieae</taxon>
        <taxon>Perilla</taxon>
    </lineage>
</organism>
<protein>
    <submittedName>
        <fullName evidence="3">Paramyosin</fullName>
    </submittedName>
</protein>
<dbReference type="SUPFAM" id="SSF74788">
    <property type="entry name" value="Cullin repeat-like"/>
    <property type="match status" value="1"/>
</dbReference>
<dbReference type="GO" id="GO:0031625">
    <property type="term" value="F:ubiquitin protein ligase binding"/>
    <property type="evidence" value="ECO:0007669"/>
    <property type="project" value="InterPro"/>
</dbReference>
<evidence type="ECO:0000256" key="1">
    <source>
        <dbReference type="ARBA" id="ARBA00006019"/>
    </source>
</evidence>
<dbReference type="AlphaFoldDB" id="A0AAD4JQU9"/>
<dbReference type="PANTHER" id="PTHR34937">
    <property type="entry name" value="OS08G0559800 PROTEIN"/>
    <property type="match status" value="1"/>
</dbReference>
<sequence>METGLSMLVSGIEKISRKVSTYKDFGGNGLPKSNKYSGLPVVAYSVIKRTNEIVEELLRQVESSVKARNEAREVVDQRNYEIAIEVTLSLREKSDEFLLRELARRWNDHKIMVKWLTRFFNYLDRFYVQRKALPSLHEARISGFHELVYKEFKCKAADVVLL</sequence>
<evidence type="ECO:0000259" key="2">
    <source>
        <dbReference type="Pfam" id="PF00888"/>
    </source>
</evidence>
<dbReference type="InterPro" id="IPR001373">
    <property type="entry name" value="Cullin_N"/>
</dbReference>
<comment type="caution">
    <text evidence="3">The sequence shown here is derived from an EMBL/GenBank/DDBJ whole genome shotgun (WGS) entry which is preliminary data.</text>
</comment>
<evidence type="ECO:0000313" key="3">
    <source>
        <dbReference type="EMBL" id="KAH6837951.1"/>
    </source>
</evidence>
<dbReference type="InterPro" id="IPR016159">
    <property type="entry name" value="Cullin_repeat-like_dom_sf"/>
</dbReference>
<reference evidence="3 4" key="1">
    <citation type="journal article" date="2021" name="Nat. Commun.">
        <title>Incipient diploidization of the medicinal plant Perilla within 10,000 years.</title>
        <authorList>
            <person name="Zhang Y."/>
            <person name="Shen Q."/>
            <person name="Leng L."/>
            <person name="Zhang D."/>
            <person name="Chen S."/>
            <person name="Shi Y."/>
            <person name="Ning Z."/>
            <person name="Chen S."/>
        </authorList>
    </citation>
    <scope>NUCLEOTIDE SEQUENCE [LARGE SCALE GENOMIC DNA]</scope>
    <source>
        <strain evidence="4">cv. PC099</strain>
    </source>
</reference>
<accession>A0AAD4JQU9</accession>